<dbReference type="GO" id="GO:0008541">
    <property type="term" value="C:proteasome regulatory particle, lid subcomplex"/>
    <property type="evidence" value="ECO:0007669"/>
    <property type="project" value="UniProtKB-UniRule"/>
</dbReference>
<feature type="compositionally biased region" description="Acidic residues" evidence="3">
    <location>
        <begin position="101"/>
        <end position="120"/>
    </location>
</feature>
<dbReference type="GO" id="GO:0043248">
    <property type="term" value="P:proteasome assembly"/>
    <property type="evidence" value="ECO:0007669"/>
    <property type="project" value="UniProtKB-UniRule"/>
</dbReference>
<dbReference type="GO" id="GO:0000724">
    <property type="term" value="P:double-strand break repair via homologous recombination"/>
    <property type="evidence" value="ECO:0007669"/>
    <property type="project" value="TreeGrafter"/>
</dbReference>
<comment type="subcellular location">
    <subcellularLocation>
        <location evidence="2">Nucleus</location>
    </subcellularLocation>
</comment>
<accession>M7B7L6</accession>
<keyword evidence="5" id="KW-1185">Reference proteome</keyword>
<dbReference type="Proteomes" id="UP000031443">
    <property type="component" value="Unassembled WGS sequence"/>
</dbReference>
<dbReference type="EMBL" id="KB534798">
    <property type="protein sequence ID" value="EMP33936.1"/>
    <property type="molecule type" value="Genomic_DNA"/>
</dbReference>
<dbReference type="GO" id="GO:0006406">
    <property type="term" value="P:mRNA export from nucleus"/>
    <property type="evidence" value="ECO:0007669"/>
    <property type="project" value="UniProtKB-UniRule"/>
</dbReference>
<gene>
    <name evidence="4" type="ORF">UY3_08912</name>
</gene>
<evidence type="ECO:0000256" key="3">
    <source>
        <dbReference type="SAM" id="MobiDB-lite"/>
    </source>
</evidence>
<evidence type="ECO:0000256" key="2">
    <source>
        <dbReference type="RuleBase" id="RU369057"/>
    </source>
</evidence>
<dbReference type="SMART" id="SM01385">
    <property type="entry name" value="DSS1_SEM1"/>
    <property type="match status" value="1"/>
</dbReference>
<evidence type="ECO:0000256" key="1">
    <source>
        <dbReference type="ARBA" id="ARBA00034491"/>
    </source>
</evidence>
<dbReference type="PANTHER" id="PTHR16771:SF0">
    <property type="entry name" value="26S PROTEASOME COMPLEX SUBUNIT SEM1"/>
    <property type="match status" value="1"/>
</dbReference>
<evidence type="ECO:0000313" key="5">
    <source>
        <dbReference type="Proteomes" id="UP000031443"/>
    </source>
</evidence>
<organism evidence="4 5">
    <name type="scientific">Chelonia mydas</name>
    <name type="common">Green sea-turtle</name>
    <name type="synonym">Chelonia agassizi</name>
    <dbReference type="NCBI Taxonomy" id="8469"/>
    <lineage>
        <taxon>Eukaryota</taxon>
        <taxon>Metazoa</taxon>
        <taxon>Chordata</taxon>
        <taxon>Craniata</taxon>
        <taxon>Vertebrata</taxon>
        <taxon>Euteleostomi</taxon>
        <taxon>Archelosauria</taxon>
        <taxon>Testudinata</taxon>
        <taxon>Testudines</taxon>
        <taxon>Cryptodira</taxon>
        <taxon>Durocryptodira</taxon>
        <taxon>Americhelydia</taxon>
        <taxon>Chelonioidea</taxon>
        <taxon>Cheloniidae</taxon>
        <taxon>Chelonia</taxon>
    </lineage>
</organism>
<protein>
    <recommendedName>
        <fullName evidence="2">26S proteasome complex subunit SEM1</fullName>
    </recommendedName>
</protein>
<name>M7B7L6_CHEMY</name>
<feature type="region of interest" description="Disordered" evidence="3">
    <location>
        <begin position="1"/>
        <end position="120"/>
    </location>
</feature>
<proteinExistence type="inferred from homology"/>
<feature type="compositionally biased region" description="Basic and acidic residues" evidence="3">
    <location>
        <begin position="14"/>
        <end position="45"/>
    </location>
</feature>
<dbReference type="CDD" id="cd13768">
    <property type="entry name" value="DSS1_Sem1"/>
    <property type="match status" value="1"/>
</dbReference>
<dbReference type="GO" id="GO:0005634">
    <property type="term" value="C:nucleus"/>
    <property type="evidence" value="ECO:0007669"/>
    <property type="project" value="UniProtKB-SubCell"/>
</dbReference>
<sequence length="154" mass="17374">MKKKKGGANGDVSGGRKEEIGMAAREERERAGGNEDKDVRRERMRGMGILGSEGWDDRDGIRRGGRTGWQRKSSGDVDEDGSRKKKGSDGHKWLLGRGEWEGSEEGSDDDWAGLDEDEDAHVWEDNWDDDNVEDDFSNQLRAELEKHGYKMETS</sequence>
<dbReference type="Pfam" id="PF05160">
    <property type="entry name" value="DSS1_SEM1"/>
    <property type="match status" value="1"/>
</dbReference>
<comment type="function">
    <text evidence="2">Component of the 26S proteasome, a multiprotein complex involved in the ATP-dependent degradation of ubiquitinated proteins.</text>
</comment>
<keyword evidence="2" id="KW-0539">Nucleus</keyword>
<keyword evidence="2 4" id="KW-0647">Proteasome</keyword>
<dbReference type="AlphaFoldDB" id="M7B7L6"/>
<dbReference type="STRING" id="8469.M7B7L6"/>
<dbReference type="InterPro" id="IPR007834">
    <property type="entry name" value="DSS1_SEM1"/>
</dbReference>
<reference evidence="5" key="1">
    <citation type="journal article" date="2013" name="Nat. Genet.">
        <title>The draft genomes of soft-shell turtle and green sea turtle yield insights into the development and evolution of the turtle-specific body plan.</title>
        <authorList>
            <person name="Wang Z."/>
            <person name="Pascual-Anaya J."/>
            <person name="Zadissa A."/>
            <person name="Li W."/>
            <person name="Niimura Y."/>
            <person name="Huang Z."/>
            <person name="Li C."/>
            <person name="White S."/>
            <person name="Xiong Z."/>
            <person name="Fang D."/>
            <person name="Wang B."/>
            <person name="Ming Y."/>
            <person name="Chen Y."/>
            <person name="Zheng Y."/>
            <person name="Kuraku S."/>
            <person name="Pignatelli M."/>
            <person name="Herrero J."/>
            <person name="Beal K."/>
            <person name="Nozawa M."/>
            <person name="Li Q."/>
            <person name="Wang J."/>
            <person name="Zhang H."/>
            <person name="Yu L."/>
            <person name="Shigenobu S."/>
            <person name="Wang J."/>
            <person name="Liu J."/>
            <person name="Flicek P."/>
            <person name="Searle S."/>
            <person name="Wang J."/>
            <person name="Kuratani S."/>
            <person name="Yin Y."/>
            <person name="Aken B."/>
            <person name="Zhang G."/>
            <person name="Irie N."/>
        </authorList>
    </citation>
    <scope>NUCLEOTIDE SEQUENCE [LARGE SCALE GENOMIC DNA]</scope>
</reference>
<comment type="similarity">
    <text evidence="1 2">Belongs to the DSS1/SEM1 family.</text>
</comment>
<evidence type="ECO:0000313" key="4">
    <source>
        <dbReference type="EMBL" id="EMP33936.1"/>
    </source>
</evidence>
<dbReference type="PANTHER" id="PTHR16771">
    <property type="entry name" value="26 PROTEASOME COMPLEX SUBUNIT DSS1"/>
    <property type="match status" value="1"/>
</dbReference>